<gene>
    <name evidence="2" type="ORF">COA17_11615</name>
</gene>
<evidence type="ECO:0000259" key="1">
    <source>
        <dbReference type="Pfam" id="PF22688"/>
    </source>
</evidence>
<dbReference type="Pfam" id="PF22688">
    <property type="entry name" value="Hda_lid"/>
    <property type="match status" value="1"/>
</dbReference>
<dbReference type="AlphaFoldDB" id="A0A2A4HWQ0"/>
<accession>A0A2A4HWQ0</accession>
<feature type="domain" description="Hda lid" evidence="1">
    <location>
        <begin position="137"/>
        <end position="193"/>
    </location>
</feature>
<dbReference type="GO" id="GO:0006270">
    <property type="term" value="P:DNA replication initiation"/>
    <property type="evidence" value="ECO:0007669"/>
    <property type="project" value="TreeGrafter"/>
</dbReference>
<dbReference type="PANTHER" id="PTHR30050">
    <property type="entry name" value="CHROMOSOMAL REPLICATION INITIATOR PROTEIN DNAA"/>
    <property type="match status" value="1"/>
</dbReference>
<dbReference type="EMBL" id="NWVD01000004">
    <property type="protein sequence ID" value="PCG08784.1"/>
    <property type="molecule type" value="Genomic_DNA"/>
</dbReference>
<comment type="caution">
    <text evidence="2">The sequence shown here is derived from an EMBL/GenBank/DDBJ whole genome shotgun (WGS) entry which is preliminary data.</text>
</comment>
<dbReference type="GO" id="GO:0003688">
    <property type="term" value="F:DNA replication origin binding"/>
    <property type="evidence" value="ECO:0007669"/>
    <property type="project" value="TreeGrafter"/>
</dbReference>
<dbReference type="Proteomes" id="UP000218784">
    <property type="component" value="Unassembled WGS sequence"/>
</dbReference>
<dbReference type="GO" id="GO:0005886">
    <property type="term" value="C:plasma membrane"/>
    <property type="evidence" value="ECO:0007669"/>
    <property type="project" value="TreeGrafter"/>
</dbReference>
<dbReference type="Gene3D" id="1.10.8.60">
    <property type="match status" value="1"/>
</dbReference>
<proteinExistence type="predicted"/>
<organism evidence="2 3">
    <name type="scientific">Sphingomonas ginsenosidimutans</name>
    <dbReference type="NCBI Taxonomy" id="862134"/>
    <lineage>
        <taxon>Bacteria</taxon>
        <taxon>Pseudomonadati</taxon>
        <taxon>Pseudomonadota</taxon>
        <taxon>Alphaproteobacteria</taxon>
        <taxon>Sphingomonadales</taxon>
        <taxon>Sphingomonadaceae</taxon>
        <taxon>Sphingomonas</taxon>
    </lineage>
</organism>
<sequence>MSQIALPLAWQPDARDAEFLVSPSNAVAVAMLERWATWPVRTAVLAGPPRSGRSLLGRIFAARAGAQVIDDAHREPEEALFHAWNRAQEAGRPLLLIADDAPPAWQVALPDLRSRLHASPTATIAPPDDALMTALFEHGFAQRRLDARADLIAWLVARVERRHASVIDAMDRLDSAALAGRRRLSIPLARETLHAVPAFTDRSDETT</sequence>
<dbReference type="InterPro" id="IPR055199">
    <property type="entry name" value="Hda_lid"/>
</dbReference>
<dbReference type="PANTHER" id="PTHR30050:SF5">
    <property type="entry name" value="DNAA REGULATORY INACTIVATOR HDA"/>
    <property type="match status" value="1"/>
</dbReference>
<evidence type="ECO:0000313" key="2">
    <source>
        <dbReference type="EMBL" id="PCG08784.1"/>
    </source>
</evidence>
<dbReference type="SUPFAM" id="SSF52540">
    <property type="entry name" value="P-loop containing nucleoside triphosphate hydrolases"/>
    <property type="match status" value="1"/>
</dbReference>
<keyword evidence="3" id="KW-1185">Reference proteome</keyword>
<reference evidence="2 3" key="1">
    <citation type="submission" date="2017-09" db="EMBL/GenBank/DDBJ databases">
        <title>Sphingomonas ginsenosidimutans KACC 14949, whole genome shotgun sequence.</title>
        <authorList>
            <person name="Feng G."/>
            <person name="Zhu H."/>
        </authorList>
    </citation>
    <scope>NUCLEOTIDE SEQUENCE [LARGE SCALE GENOMIC DNA]</scope>
    <source>
        <strain evidence="2 3">KACC 14949</strain>
    </source>
</reference>
<dbReference type="RefSeq" id="WP_066489758.1">
    <property type="nucleotide sequence ID" value="NZ_JAIEOT010000002.1"/>
</dbReference>
<dbReference type="InterPro" id="IPR027417">
    <property type="entry name" value="P-loop_NTPase"/>
</dbReference>
<protein>
    <submittedName>
        <fullName evidence="2">Chromosomal replication initiator DnaA</fullName>
    </submittedName>
</protein>
<dbReference type="Gene3D" id="3.40.50.300">
    <property type="entry name" value="P-loop containing nucleotide triphosphate hydrolases"/>
    <property type="match status" value="1"/>
</dbReference>
<name>A0A2A4HWQ0_9SPHN</name>
<evidence type="ECO:0000313" key="3">
    <source>
        <dbReference type="Proteomes" id="UP000218784"/>
    </source>
</evidence>